<feature type="signal peptide" evidence="2">
    <location>
        <begin position="1"/>
        <end position="27"/>
    </location>
</feature>
<proteinExistence type="predicted"/>
<dbReference type="SUPFAM" id="SSF69318">
    <property type="entry name" value="Integrin alpha N-terminal domain"/>
    <property type="match status" value="1"/>
</dbReference>
<name>A0A0J7AMS8_9ACTN</name>
<dbReference type="EMBL" id="LFML01000029">
    <property type="protein sequence ID" value="KMO98491.1"/>
    <property type="molecule type" value="Genomic_DNA"/>
</dbReference>
<feature type="chain" id="PRO_5005286048" description="Integrin" evidence="2">
    <location>
        <begin position="28"/>
        <end position="555"/>
    </location>
</feature>
<comment type="caution">
    <text evidence="3">The sequence shown here is derived from an EMBL/GenBank/DDBJ whole genome shotgun (WGS) entry which is preliminary data.</text>
</comment>
<dbReference type="OrthoDB" id="4332189at2"/>
<organism evidence="3 4">
    <name type="scientific">Streptomyces roseus</name>
    <dbReference type="NCBI Taxonomy" id="66430"/>
    <lineage>
        <taxon>Bacteria</taxon>
        <taxon>Bacillati</taxon>
        <taxon>Actinomycetota</taxon>
        <taxon>Actinomycetes</taxon>
        <taxon>Kitasatosporales</taxon>
        <taxon>Streptomycetaceae</taxon>
        <taxon>Streptomyces</taxon>
    </lineage>
</organism>
<evidence type="ECO:0000256" key="2">
    <source>
        <dbReference type="SAM" id="SignalP"/>
    </source>
</evidence>
<feature type="region of interest" description="Disordered" evidence="1">
    <location>
        <begin position="27"/>
        <end position="58"/>
    </location>
</feature>
<dbReference type="Proteomes" id="UP000035932">
    <property type="component" value="Unassembled WGS sequence"/>
</dbReference>
<dbReference type="InterPro" id="IPR028994">
    <property type="entry name" value="Integrin_alpha_N"/>
</dbReference>
<keyword evidence="4" id="KW-1185">Reference proteome</keyword>
<evidence type="ECO:0008006" key="5">
    <source>
        <dbReference type="Google" id="ProtNLM"/>
    </source>
</evidence>
<evidence type="ECO:0000313" key="3">
    <source>
        <dbReference type="EMBL" id="KMO98491.1"/>
    </source>
</evidence>
<sequence length="555" mass="57032">MKSARALSTAAVALALGLSVAAPAAAAADPAAPTVTATRTSPTPGFAGEDRSSDCDTDPYSGSGAGWIGLGGDLTFRATASSPTGAPLQTTFQLWDTAYGGKRTDQASIRTTWPEAATTFGRDRFADGGQYAWRARATDGKLTSPYTAWCYFRVDHTPPTAEVTTDASPKRAGEEATFTLKGTDTDAGSGIACARWRTDPTPSVGWRCSDESRDAHVVRLTDGATDIKVKPATWGSQSVYLQTMDNAGNVSQDAVLSYYAQTSTAPAAFGDIDADGKPDVLVPDAEGNLRIPGSDPRLITHARANAAPGGSGSWAEIQYTHRGTFSGAGVDDLLAHAPGGGTLYLFRNDGAGRFTGQGPVLLRKPTLCLNAAGEGISCADHGLGADWSAVTGIAAYGSPRGDSAVDGVLPNTSVLFVETGRLWLATRGGFGLRSATLLSDDERWAGYDLLTPGAAQGTDFPTLWARSRADGSVRAFSVAGTADAPDFSAFADPAAGPSLGTFGAAQHPRIGSDGDLTGDGLPDLWSADASGKVTVFAGRGTTGTSRTVTGFAPGL</sequence>
<dbReference type="RefSeq" id="WP_048475803.1">
    <property type="nucleotide sequence ID" value="NZ_JBIRUD010000002.1"/>
</dbReference>
<dbReference type="PATRIC" id="fig|66430.4.peg.3946"/>
<keyword evidence="2" id="KW-0732">Signal</keyword>
<reference evidence="3 4" key="1">
    <citation type="submission" date="2015-06" db="EMBL/GenBank/DDBJ databases">
        <title>Recapitulation of the evolution of biosynthetic gene clusters reveals hidden chemical diversity on bacterial genomes.</title>
        <authorList>
            <person name="Cruz-Morales P."/>
            <person name="Martinez-Guerrero C."/>
            <person name="Morales-Escalante M.A."/>
            <person name="Yanez-Guerra L.A."/>
            <person name="Kopp J.F."/>
            <person name="Feldmann J."/>
            <person name="Ramos-Aboites H.E."/>
            <person name="Barona-Gomez F."/>
        </authorList>
    </citation>
    <scope>NUCLEOTIDE SEQUENCE [LARGE SCALE GENOMIC DNA]</scope>
    <source>
        <strain evidence="3 4">ATCC 31245</strain>
    </source>
</reference>
<protein>
    <recommendedName>
        <fullName evidence="5">Integrin</fullName>
    </recommendedName>
</protein>
<gene>
    <name evidence="3" type="ORF">ACS04_07900</name>
</gene>
<evidence type="ECO:0000313" key="4">
    <source>
        <dbReference type="Proteomes" id="UP000035932"/>
    </source>
</evidence>
<dbReference type="AlphaFoldDB" id="A0A0J7AMS8"/>
<accession>A0A0J7AMS8</accession>
<evidence type="ECO:0000256" key="1">
    <source>
        <dbReference type="SAM" id="MobiDB-lite"/>
    </source>
</evidence>
<feature type="compositionally biased region" description="Low complexity" evidence="1">
    <location>
        <begin position="27"/>
        <end position="43"/>
    </location>
</feature>